<reference evidence="9 10" key="1">
    <citation type="journal article" date="2014" name="Genome Biol. Evol.">
        <title>The secreted proteins of Achlya hypogyna and Thraustotheca clavata identify the ancestral oomycete secretome and reveal gene acquisitions by horizontal gene transfer.</title>
        <authorList>
            <person name="Misner I."/>
            <person name="Blouin N."/>
            <person name="Leonard G."/>
            <person name="Richards T.A."/>
            <person name="Lane C.E."/>
        </authorList>
    </citation>
    <scope>NUCLEOTIDE SEQUENCE [LARGE SCALE GENOMIC DNA]</scope>
    <source>
        <strain evidence="9 10">ATCC 48635</strain>
    </source>
</reference>
<dbReference type="Pfam" id="PF01625">
    <property type="entry name" value="PMSR"/>
    <property type="match status" value="1"/>
</dbReference>
<dbReference type="EC" id="1.8.4.11" evidence="2"/>
<dbReference type="STRING" id="1202772.A0A1V9YMD3"/>
<proteinExistence type="inferred from homology"/>
<evidence type="ECO:0000256" key="6">
    <source>
        <dbReference type="ARBA" id="ARBA00047806"/>
    </source>
</evidence>
<evidence type="ECO:0000256" key="1">
    <source>
        <dbReference type="ARBA" id="ARBA00005591"/>
    </source>
</evidence>
<dbReference type="SUPFAM" id="SSF55068">
    <property type="entry name" value="Peptide methionine sulfoxide reductase"/>
    <property type="match status" value="1"/>
</dbReference>
<keyword evidence="3" id="KW-0560">Oxidoreductase</keyword>
<dbReference type="HAMAP" id="MF_01401">
    <property type="entry name" value="MsrA"/>
    <property type="match status" value="1"/>
</dbReference>
<dbReference type="FunFam" id="3.30.1060.10:FF:000002">
    <property type="entry name" value="Peptide methionine sulfoxide reductase"/>
    <property type="match status" value="1"/>
</dbReference>
<evidence type="ECO:0000256" key="4">
    <source>
        <dbReference type="ARBA" id="ARBA00030273"/>
    </source>
</evidence>
<feature type="domain" description="Peptide methionine sulphoxide reductase MsrA" evidence="8">
    <location>
        <begin position="6"/>
        <end position="157"/>
    </location>
</feature>
<comment type="caution">
    <text evidence="9">The sequence shown here is derived from an EMBL/GenBank/DDBJ whole genome shotgun (WGS) entry which is preliminary data.</text>
</comment>
<evidence type="ECO:0000259" key="8">
    <source>
        <dbReference type="Pfam" id="PF01625"/>
    </source>
</evidence>
<name>A0A1V9YMD3_ACHHY</name>
<comment type="catalytic activity">
    <reaction evidence="7">
        <text>[thioredoxin]-disulfide + L-methionine + H2O = L-methionine (S)-S-oxide + [thioredoxin]-dithiol</text>
        <dbReference type="Rhea" id="RHEA:19993"/>
        <dbReference type="Rhea" id="RHEA-COMP:10698"/>
        <dbReference type="Rhea" id="RHEA-COMP:10700"/>
        <dbReference type="ChEBI" id="CHEBI:15377"/>
        <dbReference type="ChEBI" id="CHEBI:29950"/>
        <dbReference type="ChEBI" id="CHEBI:50058"/>
        <dbReference type="ChEBI" id="CHEBI:57844"/>
        <dbReference type="ChEBI" id="CHEBI:58772"/>
        <dbReference type="EC" id="1.8.4.11"/>
    </reaction>
</comment>
<dbReference type="Proteomes" id="UP000243579">
    <property type="component" value="Unassembled WGS sequence"/>
</dbReference>
<dbReference type="PANTHER" id="PTHR42799:SF2">
    <property type="entry name" value="MITOCHONDRIAL PEPTIDE METHIONINE SULFOXIDE REDUCTASE"/>
    <property type="match status" value="1"/>
</dbReference>
<gene>
    <name evidence="9" type="ORF">ACHHYP_09798</name>
</gene>
<dbReference type="EMBL" id="JNBR01001476">
    <property type="protein sequence ID" value="OQR86872.1"/>
    <property type="molecule type" value="Genomic_DNA"/>
</dbReference>
<evidence type="ECO:0000256" key="2">
    <source>
        <dbReference type="ARBA" id="ARBA00012502"/>
    </source>
</evidence>
<evidence type="ECO:0000313" key="9">
    <source>
        <dbReference type="EMBL" id="OQR86872.1"/>
    </source>
</evidence>
<dbReference type="GO" id="GO:0034599">
    <property type="term" value="P:cellular response to oxidative stress"/>
    <property type="evidence" value="ECO:0007669"/>
    <property type="project" value="TreeGrafter"/>
</dbReference>
<dbReference type="GO" id="GO:0008113">
    <property type="term" value="F:peptide-methionine (S)-S-oxide reductase activity"/>
    <property type="evidence" value="ECO:0007669"/>
    <property type="project" value="UniProtKB-EC"/>
</dbReference>
<comment type="catalytic activity">
    <reaction evidence="6">
        <text>L-methionyl-[protein] + [thioredoxin]-disulfide + H2O = L-methionyl-(S)-S-oxide-[protein] + [thioredoxin]-dithiol</text>
        <dbReference type="Rhea" id="RHEA:14217"/>
        <dbReference type="Rhea" id="RHEA-COMP:10698"/>
        <dbReference type="Rhea" id="RHEA-COMP:10700"/>
        <dbReference type="Rhea" id="RHEA-COMP:12313"/>
        <dbReference type="Rhea" id="RHEA-COMP:12315"/>
        <dbReference type="ChEBI" id="CHEBI:15377"/>
        <dbReference type="ChEBI" id="CHEBI:16044"/>
        <dbReference type="ChEBI" id="CHEBI:29950"/>
        <dbReference type="ChEBI" id="CHEBI:44120"/>
        <dbReference type="ChEBI" id="CHEBI:50058"/>
        <dbReference type="EC" id="1.8.4.11"/>
    </reaction>
</comment>
<dbReference type="InterPro" id="IPR050162">
    <property type="entry name" value="MsrA_MetSO_reductase"/>
</dbReference>
<organism evidence="9 10">
    <name type="scientific">Achlya hypogyna</name>
    <name type="common">Oomycete</name>
    <name type="synonym">Protoachlya hypogyna</name>
    <dbReference type="NCBI Taxonomy" id="1202772"/>
    <lineage>
        <taxon>Eukaryota</taxon>
        <taxon>Sar</taxon>
        <taxon>Stramenopiles</taxon>
        <taxon>Oomycota</taxon>
        <taxon>Saprolegniomycetes</taxon>
        <taxon>Saprolegniales</taxon>
        <taxon>Achlyaceae</taxon>
        <taxon>Achlya</taxon>
    </lineage>
</organism>
<accession>A0A1V9YMD3</accession>
<evidence type="ECO:0000313" key="10">
    <source>
        <dbReference type="Proteomes" id="UP000243579"/>
    </source>
</evidence>
<dbReference type="PANTHER" id="PTHR42799">
    <property type="entry name" value="MITOCHONDRIAL PEPTIDE METHIONINE SULFOXIDE REDUCTASE"/>
    <property type="match status" value="1"/>
</dbReference>
<dbReference type="InterPro" id="IPR036509">
    <property type="entry name" value="Met_Sox_Rdtase_MsrA_sf"/>
</dbReference>
<dbReference type="GO" id="GO:0005737">
    <property type="term" value="C:cytoplasm"/>
    <property type="evidence" value="ECO:0007669"/>
    <property type="project" value="TreeGrafter"/>
</dbReference>
<dbReference type="Gene3D" id="3.30.1060.10">
    <property type="entry name" value="Peptide methionine sulphoxide reductase MsrA"/>
    <property type="match status" value="1"/>
</dbReference>
<dbReference type="InterPro" id="IPR002569">
    <property type="entry name" value="Met_Sox_Rdtase_MsrA_dom"/>
</dbReference>
<evidence type="ECO:0000256" key="7">
    <source>
        <dbReference type="ARBA" id="ARBA00048782"/>
    </source>
</evidence>
<keyword evidence="10" id="KW-1185">Reference proteome</keyword>
<sequence length="173" mass="19347">MAAKATATFAAGCFWGVQLHFQRVPGVLQTAVGYTNGQVERPTYEQVCSGTTGHAEAVRVQFDPAIVSYDELLQKFWSIHDPTTLNRQKFDFGTQYRSGIYYHDEGQRVAAEASKKALVLPRSIFSLFFRPKVVTEIEPAGIFYPAEEYHQRYLEKGGQCASSGCTDNVRCYG</sequence>
<evidence type="ECO:0000256" key="3">
    <source>
        <dbReference type="ARBA" id="ARBA00023002"/>
    </source>
</evidence>
<protein>
    <recommendedName>
        <fullName evidence="2">peptide-methionine (S)-S-oxide reductase</fullName>
        <ecNumber evidence="2">1.8.4.11</ecNumber>
    </recommendedName>
    <alternativeName>
        <fullName evidence="5">Peptide-methionine (S)-S-oxide reductase</fullName>
    </alternativeName>
    <alternativeName>
        <fullName evidence="4">Protein-methionine-S-oxide reductase</fullName>
    </alternativeName>
</protein>
<dbReference type="NCBIfam" id="TIGR00401">
    <property type="entry name" value="msrA"/>
    <property type="match status" value="1"/>
</dbReference>
<dbReference type="OrthoDB" id="77405at2759"/>
<dbReference type="AlphaFoldDB" id="A0A1V9YMD3"/>
<comment type="similarity">
    <text evidence="1">Belongs to the MsrA Met sulfoxide reductase family.</text>
</comment>
<evidence type="ECO:0000256" key="5">
    <source>
        <dbReference type="ARBA" id="ARBA00030643"/>
    </source>
</evidence>